<comment type="cofactor">
    <cofactor evidence="1">
        <name>Fe(2+)</name>
        <dbReference type="ChEBI" id="CHEBI:29033"/>
    </cofactor>
</comment>
<organism evidence="7 8">
    <name type="scientific">Hypholoma sublateritium (strain FD-334 SS-4)</name>
    <dbReference type="NCBI Taxonomy" id="945553"/>
    <lineage>
        <taxon>Eukaryota</taxon>
        <taxon>Fungi</taxon>
        <taxon>Dikarya</taxon>
        <taxon>Basidiomycota</taxon>
        <taxon>Agaricomycotina</taxon>
        <taxon>Agaricomycetes</taxon>
        <taxon>Agaricomycetidae</taxon>
        <taxon>Agaricales</taxon>
        <taxon>Agaricineae</taxon>
        <taxon>Strophariaceae</taxon>
        <taxon>Hypholoma</taxon>
    </lineage>
</organism>
<dbReference type="Proteomes" id="UP000054270">
    <property type="component" value="Unassembled WGS sequence"/>
</dbReference>
<sequence>SDCIPRTSEELQEHIDEYLALVACFEDIFQWTENAIKKTLPKGYEVLAQFAEVLPAEGDVPASPFTSIVINLNCITKMHRDIKDLKFCLVLVLSSDCHGGDLCFVEPGIRLELRSGDVVLFRSSELTHYNMHF</sequence>
<evidence type="ECO:0000313" key="8">
    <source>
        <dbReference type="Proteomes" id="UP000054270"/>
    </source>
</evidence>
<dbReference type="EMBL" id="KN817565">
    <property type="protein sequence ID" value="KJA20602.1"/>
    <property type="molecule type" value="Genomic_DNA"/>
</dbReference>
<evidence type="ECO:0000313" key="7">
    <source>
        <dbReference type="EMBL" id="KJA20602.1"/>
    </source>
</evidence>
<proteinExistence type="predicted"/>
<protein>
    <recommendedName>
        <fullName evidence="6">2OGFeDO JBP1/TET oxygenase domain-containing protein</fullName>
    </recommendedName>
</protein>
<dbReference type="OMA" id="QWTENAI"/>
<dbReference type="Pfam" id="PF12851">
    <property type="entry name" value="Tet_JBP"/>
    <property type="match status" value="1"/>
</dbReference>
<accession>A0A0D2L1M3</accession>
<keyword evidence="3" id="KW-0223">Dioxygenase</keyword>
<evidence type="ECO:0000259" key="6">
    <source>
        <dbReference type="Pfam" id="PF12851"/>
    </source>
</evidence>
<evidence type="ECO:0000256" key="1">
    <source>
        <dbReference type="ARBA" id="ARBA00001954"/>
    </source>
</evidence>
<dbReference type="GO" id="GO:0046872">
    <property type="term" value="F:metal ion binding"/>
    <property type="evidence" value="ECO:0007669"/>
    <property type="project" value="UniProtKB-KW"/>
</dbReference>
<evidence type="ECO:0000256" key="4">
    <source>
        <dbReference type="ARBA" id="ARBA00023002"/>
    </source>
</evidence>
<reference evidence="8" key="1">
    <citation type="submission" date="2014-04" db="EMBL/GenBank/DDBJ databases">
        <title>Evolutionary Origins and Diversification of the Mycorrhizal Mutualists.</title>
        <authorList>
            <consortium name="DOE Joint Genome Institute"/>
            <consortium name="Mycorrhizal Genomics Consortium"/>
            <person name="Kohler A."/>
            <person name="Kuo A."/>
            <person name="Nagy L.G."/>
            <person name="Floudas D."/>
            <person name="Copeland A."/>
            <person name="Barry K.W."/>
            <person name="Cichocki N."/>
            <person name="Veneault-Fourrey C."/>
            <person name="LaButti K."/>
            <person name="Lindquist E.A."/>
            <person name="Lipzen A."/>
            <person name="Lundell T."/>
            <person name="Morin E."/>
            <person name="Murat C."/>
            <person name="Riley R."/>
            <person name="Ohm R."/>
            <person name="Sun H."/>
            <person name="Tunlid A."/>
            <person name="Henrissat B."/>
            <person name="Grigoriev I.V."/>
            <person name="Hibbett D.S."/>
            <person name="Martin F."/>
        </authorList>
    </citation>
    <scope>NUCLEOTIDE SEQUENCE [LARGE SCALE GENOMIC DNA]</scope>
    <source>
        <strain evidence="8">FD-334 SS-4</strain>
    </source>
</reference>
<feature type="non-terminal residue" evidence="7">
    <location>
        <position position="1"/>
    </location>
</feature>
<keyword evidence="4" id="KW-0560">Oxidoreductase</keyword>
<feature type="domain" description="2OGFeDO JBP1/TET oxygenase" evidence="6">
    <location>
        <begin position="3"/>
        <end position="128"/>
    </location>
</feature>
<dbReference type="STRING" id="945553.A0A0D2L1M3"/>
<evidence type="ECO:0000256" key="3">
    <source>
        <dbReference type="ARBA" id="ARBA00022964"/>
    </source>
</evidence>
<feature type="non-terminal residue" evidence="7">
    <location>
        <position position="133"/>
    </location>
</feature>
<keyword evidence="8" id="KW-1185">Reference proteome</keyword>
<dbReference type="AlphaFoldDB" id="A0A0D2L1M3"/>
<evidence type="ECO:0000256" key="5">
    <source>
        <dbReference type="ARBA" id="ARBA00023004"/>
    </source>
</evidence>
<dbReference type="Gene3D" id="3.60.130.30">
    <property type="match status" value="1"/>
</dbReference>
<keyword evidence="2" id="KW-0479">Metal-binding</keyword>
<keyword evidence="5" id="KW-0408">Iron</keyword>
<dbReference type="InterPro" id="IPR024779">
    <property type="entry name" value="2OGFeDO_JBP1/TET_oxygenase_dom"/>
</dbReference>
<dbReference type="OrthoDB" id="2690740at2759"/>
<name>A0A0D2L1M3_HYPSF</name>
<gene>
    <name evidence="7" type="ORF">HYPSUDRAFT_100347</name>
</gene>
<evidence type="ECO:0000256" key="2">
    <source>
        <dbReference type="ARBA" id="ARBA00022723"/>
    </source>
</evidence>
<dbReference type="GO" id="GO:0051213">
    <property type="term" value="F:dioxygenase activity"/>
    <property type="evidence" value="ECO:0007669"/>
    <property type="project" value="UniProtKB-KW"/>
</dbReference>